<feature type="domain" description="VOC" evidence="1">
    <location>
        <begin position="23"/>
        <end position="141"/>
    </location>
</feature>
<gene>
    <name evidence="2" type="ORF">GNZ13_38910</name>
</gene>
<dbReference type="Pfam" id="PF00903">
    <property type="entry name" value="Glyoxalase"/>
    <property type="match status" value="1"/>
</dbReference>
<dbReference type="InterPro" id="IPR029068">
    <property type="entry name" value="Glyas_Bleomycin-R_OHBP_Dase"/>
</dbReference>
<dbReference type="Proteomes" id="UP000655523">
    <property type="component" value="Unassembled WGS sequence"/>
</dbReference>
<comment type="caution">
    <text evidence="2">The sequence shown here is derived from an EMBL/GenBank/DDBJ whole genome shotgun (WGS) entry which is preliminary data.</text>
</comment>
<dbReference type="AlphaFoldDB" id="A0A972NXG0"/>
<dbReference type="CDD" id="cd06587">
    <property type="entry name" value="VOC"/>
    <property type="match status" value="1"/>
</dbReference>
<proteinExistence type="predicted"/>
<evidence type="ECO:0000313" key="2">
    <source>
        <dbReference type="EMBL" id="NPT60369.1"/>
    </source>
</evidence>
<dbReference type="EMBL" id="WOEZ01000217">
    <property type="protein sequence ID" value="NPT60369.1"/>
    <property type="molecule type" value="Genomic_DNA"/>
</dbReference>
<organism evidence="2 3">
    <name type="scientific">Paraburkholderia elongata</name>
    <dbReference type="NCBI Taxonomy" id="2675747"/>
    <lineage>
        <taxon>Bacteria</taxon>
        <taxon>Pseudomonadati</taxon>
        <taxon>Pseudomonadota</taxon>
        <taxon>Betaproteobacteria</taxon>
        <taxon>Burkholderiales</taxon>
        <taxon>Burkholderiaceae</taxon>
        <taxon>Paraburkholderia</taxon>
    </lineage>
</organism>
<keyword evidence="3" id="KW-1185">Reference proteome</keyword>
<dbReference type="SUPFAM" id="SSF54593">
    <property type="entry name" value="Glyoxalase/Bleomycin resistance protein/Dihydroxybiphenyl dioxygenase"/>
    <property type="match status" value="1"/>
</dbReference>
<protein>
    <submittedName>
        <fullName evidence="2">VOC family protein</fullName>
    </submittedName>
</protein>
<reference evidence="2 3" key="1">
    <citation type="submission" date="2019-11" db="EMBL/GenBank/DDBJ databases">
        <title>Metabolism of dissolved organic matter in forest soils.</title>
        <authorList>
            <person name="Cyle K.T."/>
            <person name="Wilhelm R.C."/>
            <person name="Martinez C.E."/>
        </authorList>
    </citation>
    <scope>NUCLEOTIDE SEQUENCE [LARGE SCALE GENOMIC DNA]</scope>
    <source>
        <strain evidence="2 3">5N</strain>
    </source>
</reference>
<dbReference type="RefSeq" id="WP_172175141.1">
    <property type="nucleotide sequence ID" value="NZ_WOEZ01000217.1"/>
</dbReference>
<dbReference type="PROSITE" id="PS51819">
    <property type="entry name" value="VOC"/>
    <property type="match status" value="1"/>
</dbReference>
<name>A0A972NXG0_9BURK</name>
<dbReference type="Gene3D" id="3.10.180.10">
    <property type="entry name" value="2,3-Dihydroxybiphenyl 1,2-Dioxygenase, domain 1"/>
    <property type="match status" value="1"/>
</dbReference>
<dbReference type="InterPro" id="IPR037523">
    <property type="entry name" value="VOC_core"/>
</dbReference>
<evidence type="ECO:0000259" key="1">
    <source>
        <dbReference type="PROSITE" id="PS51819"/>
    </source>
</evidence>
<dbReference type="InterPro" id="IPR004360">
    <property type="entry name" value="Glyas_Fos-R_dOase_dom"/>
</dbReference>
<sequence>MPQIPEVTTVPVSNGDSIIKPYVLGHGTLACREINDTRKFYQEFLGLETVRHGPRSFAVRLGMKFHIFAVEIGDEIEPVPFLNHWGIDVTSKEEVDAAYAKTVELKDKYKIRQITEPSLQHGVYSFYLEDMDYNWWEVQYYEGNFQDEDLFDFGDLF</sequence>
<evidence type="ECO:0000313" key="3">
    <source>
        <dbReference type="Proteomes" id="UP000655523"/>
    </source>
</evidence>
<accession>A0A972NXG0</accession>